<protein>
    <submittedName>
        <fullName evidence="1">Uncharacterized protein</fullName>
    </submittedName>
</protein>
<keyword evidence="2" id="KW-1185">Reference proteome</keyword>
<evidence type="ECO:0000313" key="2">
    <source>
        <dbReference type="Proteomes" id="UP001326613"/>
    </source>
</evidence>
<name>A0ABZ0URA4_9RICK</name>
<gene>
    <name evidence="1" type="ORF">Trichorick_00454</name>
</gene>
<accession>A0ABZ0URA4</accession>
<evidence type="ECO:0000313" key="1">
    <source>
        <dbReference type="EMBL" id="WPY00573.1"/>
    </source>
</evidence>
<reference evidence="1 2" key="1">
    <citation type="submission" date="2022-10" db="EMBL/GenBank/DDBJ databases">
        <title>Host association and intracellularity evolved multiple times independently in the Rickettsiales.</title>
        <authorList>
            <person name="Castelli M."/>
            <person name="Nardi T."/>
            <person name="Gammuto L."/>
            <person name="Bellinzona G."/>
            <person name="Sabaneyeva E."/>
            <person name="Potekhin A."/>
            <person name="Serra V."/>
            <person name="Petroni G."/>
            <person name="Sassera D."/>
        </authorList>
    </citation>
    <scope>NUCLEOTIDE SEQUENCE [LARGE SCALE GENOMIC DNA]</scope>
    <source>
        <strain evidence="1 2">Kr 154-4</strain>
    </source>
</reference>
<proteinExistence type="predicted"/>
<organism evidence="1 2">
    <name type="scientific">Candidatus Trichorickettsia mobilis</name>
    <dbReference type="NCBI Taxonomy" id="1346319"/>
    <lineage>
        <taxon>Bacteria</taxon>
        <taxon>Pseudomonadati</taxon>
        <taxon>Pseudomonadota</taxon>
        <taxon>Alphaproteobacteria</taxon>
        <taxon>Rickettsiales</taxon>
        <taxon>Rickettsiaceae</taxon>
        <taxon>Rickettsieae</taxon>
        <taxon>Candidatus Trichorickettsia</taxon>
    </lineage>
</organism>
<dbReference type="EMBL" id="CP112932">
    <property type="protein sequence ID" value="WPY00573.1"/>
    <property type="molecule type" value="Genomic_DNA"/>
</dbReference>
<sequence length="418" mass="46285">MKSIDEYTPNTYKANAPILPHASTVEENDLNTTHKSVHKIQDVVSTSDTEGAPSPLYKPSRDQTIAREMEKKSSLDINYNEQRSNESLNSDSVLIEEDIFCILPSEIKNEITQNPEKFLSTIEKFGVVYTKFTEVERNLSSLSMELANVTPRKALAAKLNELWRVSNTLHSHTLSLYNNLNKDIVPINYKRFSLGDKGEILLIYSEQTNRIEASYITPYETEPIIIKQENLPPELQQIDSLKTFHAFLRNAYVNISELDNGDFKLYVNQRCLGGQDNNALNNAVAAVEATGDLLINISKNLSLLRDFLIRENHQLNVGSVDNVIRGVTGIGVGGGTSAVIGKVLIKAGLSAVKSNVVGIVAGAIAGGLLAFFSQRPHYDLAIGIVRIGQKVADILADLVIMRQHIDELQHDNAPCQML</sequence>
<dbReference type="Proteomes" id="UP001326613">
    <property type="component" value="Chromosome"/>
</dbReference>
<dbReference type="RefSeq" id="WP_323738629.1">
    <property type="nucleotide sequence ID" value="NZ_CP112932.1"/>
</dbReference>